<evidence type="ECO:0000313" key="10">
    <source>
        <dbReference type="Proteomes" id="UP000006727"/>
    </source>
</evidence>
<keyword evidence="10" id="KW-1185">Reference proteome</keyword>
<protein>
    <recommendedName>
        <fullName evidence="7">Amino acid transporter transmembrane domain-containing protein</fullName>
    </recommendedName>
</protein>
<dbReference type="AlphaFoldDB" id="A9T9K3"/>
<name>A9T9K3_PHYPA</name>
<evidence type="ECO:0000313" key="8">
    <source>
        <dbReference type="EMBL" id="PNR39183.1"/>
    </source>
</evidence>
<dbReference type="eggNOG" id="KOG1305">
    <property type="taxonomic scope" value="Eukaryota"/>
</dbReference>
<evidence type="ECO:0000313" key="9">
    <source>
        <dbReference type="EnsemblPlants" id="Pp3c15_7540V3.1"/>
    </source>
</evidence>
<feature type="transmembrane region" description="Helical" evidence="6">
    <location>
        <begin position="269"/>
        <end position="292"/>
    </location>
</feature>
<feature type="transmembrane region" description="Helical" evidence="6">
    <location>
        <begin position="87"/>
        <end position="109"/>
    </location>
</feature>
<evidence type="ECO:0000256" key="4">
    <source>
        <dbReference type="ARBA" id="ARBA00022989"/>
    </source>
</evidence>
<feature type="transmembrane region" description="Helical" evidence="6">
    <location>
        <begin position="129"/>
        <end position="148"/>
    </location>
</feature>
<evidence type="ECO:0000256" key="3">
    <source>
        <dbReference type="ARBA" id="ARBA00022970"/>
    </source>
</evidence>
<dbReference type="GO" id="GO:0015179">
    <property type="term" value="F:L-amino acid transmembrane transporter activity"/>
    <property type="evidence" value="ECO:0000318"/>
    <property type="project" value="GO_Central"/>
</dbReference>
<reference evidence="8 10" key="1">
    <citation type="journal article" date="2008" name="Science">
        <title>The Physcomitrella genome reveals evolutionary insights into the conquest of land by plants.</title>
        <authorList>
            <person name="Rensing S."/>
            <person name="Lang D."/>
            <person name="Zimmer A."/>
            <person name="Terry A."/>
            <person name="Salamov A."/>
            <person name="Shapiro H."/>
            <person name="Nishiyama T."/>
            <person name="Perroud P.-F."/>
            <person name="Lindquist E."/>
            <person name="Kamisugi Y."/>
            <person name="Tanahashi T."/>
            <person name="Sakakibara K."/>
            <person name="Fujita T."/>
            <person name="Oishi K."/>
            <person name="Shin-I T."/>
            <person name="Kuroki Y."/>
            <person name="Toyoda A."/>
            <person name="Suzuki Y."/>
            <person name="Hashimoto A."/>
            <person name="Yamaguchi K."/>
            <person name="Sugano A."/>
            <person name="Kohara Y."/>
            <person name="Fujiyama A."/>
            <person name="Anterola A."/>
            <person name="Aoki S."/>
            <person name="Ashton N."/>
            <person name="Barbazuk W.B."/>
            <person name="Barker E."/>
            <person name="Bennetzen J."/>
            <person name="Bezanilla M."/>
            <person name="Blankenship R."/>
            <person name="Cho S.H."/>
            <person name="Dutcher S."/>
            <person name="Estelle M."/>
            <person name="Fawcett J.A."/>
            <person name="Gundlach H."/>
            <person name="Hanada K."/>
            <person name="Heyl A."/>
            <person name="Hicks K.A."/>
            <person name="Hugh J."/>
            <person name="Lohr M."/>
            <person name="Mayer K."/>
            <person name="Melkozernov A."/>
            <person name="Murata T."/>
            <person name="Nelson D."/>
            <person name="Pils B."/>
            <person name="Prigge M."/>
            <person name="Reiss B."/>
            <person name="Renner T."/>
            <person name="Rombauts S."/>
            <person name="Rushton P."/>
            <person name="Sanderfoot A."/>
            <person name="Schween G."/>
            <person name="Shiu S.-H."/>
            <person name="Stueber K."/>
            <person name="Theodoulou F.L."/>
            <person name="Tu H."/>
            <person name="Van de Peer Y."/>
            <person name="Verrier P.J."/>
            <person name="Waters E."/>
            <person name="Wood A."/>
            <person name="Yang L."/>
            <person name="Cove D."/>
            <person name="Cuming A."/>
            <person name="Hasebe M."/>
            <person name="Lucas S."/>
            <person name="Mishler D.B."/>
            <person name="Reski R."/>
            <person name="Grigoriev I."/>
            <person name="Quatrano R.S."/>
            <person name="Boore J.L."/>
        </authorList>
    </citation>
    <scope>NUCLEOTIDE SEQUENCE [LARGE SCALE GENOMIC DNA]</scope>
    <source>
        <strain evidence="9 10">cv. Gransden 2004</strain>
    </source>
</reference>
<dbReference type="Proteomes" id="UP000006727">
    <property type="component" value="Chromosome 15"/>
</dbReference>
<dbReference type="GO" id="GO:0016020">
    <property type="term" value="C:membrane"/>
    <property type="evidence" value="ECO:0000318"/>
    <property type="project" value="GO_Central"/>
</dbReference>
<dbReference type="EnsemblPlants" id="Pp3c15_7540V3.1">
    <property type="protein sequence ID" value="Pp3c15_7540V3.1"/>
    <property type="gene ID" value="Pp3c15_7540"/>
</dbReference>
<feature type="transmembrane region" description="Helical" evidence="6">
    <location>
        <begin position="193"/>
        <end position="210"/>
    </location>
</feature>
<dbReference type="OMA" id="QDFWKRS"/>
<evidence type="ECO:0000256" key="2">
    <source>
        <dbReference type="ARBA" id="ARBA00022692"/>
    </source>
</evidence>
<dbReference type="GO" id="GO:0031090">
    <property type="term" value="C:organelle membrane"/>
    <property type="evidence" value="ECO:0007669"/>
    <property type="project" value="UniProtKB-ARBA"/>
</dbReference>
<gene>
    <name evidence="9" type="primary">LOC112292452</name>
    <name evidence="8" type="ORF">PHYPA_019461</name>
</gene>
<sequence>MDISRAPDGRNKQPWVSVFNLCNAVVGAGVLSFPFAFREVGIYGGIFYTGIIWLIEVGALCILIRVAEANQSRSYQELVTSTLGPRMAALTSLTILLFVLSAMISFLIITGDVFQPIFADIFGNNSGLADRRLVIVIFAAIVILPLSLKRSLRELKWTSTISVIMLTYLTVALSTLGIAHLVDDGLPQNIRHFAVGLPAFIAIDIVVFAFQSHIQVIPIFAELSDHPYPFIREGRKPLEERLLPVPEGLNTGRPLSRVRSIRLRRMDGIIFISMTICFVGYCLVGEFGYILFPDVESDVLKSFGSDNKYMNFARVGMALVAIACYPLQCYPARSIVEDAIKHLLHHPASQHLHVFVTLLLFTSTLVTALLITDLGTVFSIVGATGGVMVIFIIPGLLLVQQGRQRRSLDEVLSTLRDKLEESLKWIKLIAGPLFVGMGALIFVATAYIISKGYQTSPQVHII</sequence>
<evidence type="ECO:0000256" key="5">
    <source>
        <dbReference type="ARBA" id="ARBA00023136"/>
    </source>
</evidence>
<evidence type="ECO:0000256" key="1">
    <source>
        <dbReference type="ARBA" id="ARBA00004141"/>
    </source>
</evidence>
<dbReference type="RefSeq" id="XP_024396719.1">
    <property type="nucleotide sequence ID" value="XM_024540951.2"/>
</dbReference>
<feature type="transmembrane region" description="Helical" evidence="6">
    <location>
        <begin position="377"/>
        <end position="399"/>
    </location>
</feature>
<feature type="domain" description="Amino acid transporter transmembrane" evidence="7">
    <location>
        <begin position="265"/>
        <end position="398"/>
    </location>
</feature>
<dbReference type="OrthoDB" id="1916041at2759"/>
<evidence type="ECO:0000259" key="7">
    <source>
        <dbReference type="Pfam" id="PF01490"/>
    </source>
</evidence>
<comment type="subcellular location">
    <subcellularLocation>
        <location evidence="1">Membrane</location>
        <topology evidence="1">Multi-pass membrane protein</topology>
    </subcellularLocation>
</comment>
<dbReference type="HOGENOM" id="CLU_613096_0_0_1"/>
<dbReference type="Gramene" id="Pp3c15_7540V3.1">
    <property type="protein sequence ID" value="Pp3c15_7540V3.1"/>
    <property type="gene ID" value="Pp3c15_7540"/>
</dbReference>
<feature type="domain" description="Amino acid transporter transmembrane" evidence="7">
    <location>
        <begin position="13"/>
        <end position="225"/>
    </location>
</feature>
<keyword evidence="2 6" id="KW-0812">Transmembrane</keyword>
<organism evidence="8">
    <name type="scientific">Physcomitrium patens</name>
    <name type="common">Spreading-leaved earth moss</name>
    <name type="synonym">Physcomitrella patens</name>
    <dbReference type="NCBI Taxonomy" id="3218"/>
    <lineage>
        <taxon>Eukaryota</taxon>
        <taxon>Viridiplantae</taxon>
        <taxon>Streptophyta</taxon>
        <taxon>Embryophyta</taxon>
        <taxon>Bryophyta</taxon>
        <taxon>Bryophytina</taxon>
        <taxon>Bryopsida</taxon>
        <taxon>Funariidae</taxon>
        <taxon>Funariales</taxon>
        <taxon>Funariaceae</taxon>
        <taxon>Physcomitrium</taxon>
    </lineage>
</organism>
<accession>A9T9K3</accession>
<dbReference type="InterPro" id="IPR013057">
    <property type="entry name" value="AA_transpt_TM"/>
</dbReference>
<keyword evidence="5 6" id="KW-0472">Membrane</keyword>
<evidence type="ECO:0000256" key="6">
    <source>
        <dbReference type="SAM" id="Phobius"/>
    </source>
</evidence>
<feature type="transmembrane region" description="Helical" evidence="6">
    <location>
        <begin position="312"/>
        <end position="331"/>
    </location>
</feature>
<dbReference type="GeneID" id="112292452"/>
<feature type="transmembrane region" description="Helical" evidence="6">
    <location>
        <begin position="160"/>
        <end position="181"/>
    </location>
</feature>
<dbReference type="EMBL" id="ABEU02000015">
    <property type="protein sequence ID" value="PNR39183.1"/>
    <property type="molecule type" value="Genomic_DNA"/>
</dbReference>
<reference evidence="9" key="3">
    <citation type="submission" date="2020-12" db="UniProtKB">
        <authorList>
            <consortium name="EnsemblPlants"/>
        </authorList>
    </citation>
    <scope>IDENTIFICATION</scope>
</reference>
<dbReference type="STRING" id="3218.A9T9K3"/>
<dbReference type="PaxDb" id="3218-PP1S189_63V6.1"/>
<dbReference type="EnsemblPlants" id="Pp3c15_7540V3.2">
    <property type="protein sequence ID" value="Pp3c15_7540V3.2"/>
    <property type="gene ID" value="Pp3c15_7540"/>
</dbReference>
<keyword evidence="3" id="KW-0029">Amino-acid transport</keyword>
<feature type="transmembrane region" description="Helical" evidence="6">
    <location>
        <begin position="15"/>
        <end position="36"/>
    </location>
</feature>
<reference evidence="8 10" key="2">
    <citation type="journal article" date="2018" name="Plant J.">
        <title>The Physcomitrella patens chromosome-scale assembly reveals moss genome structure and evolution.</title>
        <authorList>
            <person name="Lang D."/>
            <person name="Ullrich K.K."/>
            <person name="Murat F."/>
            <person name="Fuchs J."/>
            <person name="Jenkins J."/>
            <person name="Haas F.B."/>
            <person name="Piednoel M."/>
            <person name="Gundlach H."/>
            <person name="Van Bel M."/>
            <person name="Meyberg R."/>
            <person name="Vives C."/>
            <person name="Morata J."/>
            <person name="Symeonidi A."/>
            <person name="Hiss M."/>
            <person name="Muchero W."/>
            <person name="Kamisugi Y."/>
            <person name="Saleh O."/>
            <person name="Blanc G."/>
            <person name="Decker E.L."/>
            <person name="van Gessel N."/>
            <person name="Grimwood J."/>
            <person name="Hayes R.D."/>
            <person name="Graham S.W."/>
            <person name="Gunter L.E."/>
            <person name="McDaniel S.F."/>
            <person name="Hoernstein S.N.W."/>
            <person name="Larsson A."/>
            <person name="Li F.W."/>
            <person name="Perroud P.F."/>
            <person name="Phillips J."/>
            <person name="Ranjan P."/>
            <person name="Rokshar D.S."/>
            <person name="Rothfels C.J."/>
            <person name="Schneider L."/>
            <person name="Shu S."/>
            <person name="Stevenson D.W."/>
            <person name="Thummler F."/>
            <person name="Tillich M."/>
            <person name="Villarreal Aguilar J.C."/>
            <person name="Widiez T."/>
            <person name="Wong G.K."/>
            <person name="Wymore A."/>
            <person name="Zhang Y."/>
            <person name="Zimmer A.D."/>
            <person name="Quatrano R.S."/>
            <person name="Mayer K.F.X."/>
            <person name="Goodstein D."/>
            <person name="Casacuberta J.M."/>
            <person name="Vandepoele K."/>
            <person name="Reski R."/>
            <person name="Cuming A.C."/>
            <person name="Tuskan G.A."/>
            <person name="Maumus F."/>
            <person name="Salse J."/>
            <person name="Schmutz J."/>
            <person name="Rensing S.A."/>
        </authorList>
    </citation>
    <scope>NUCLEOTIDE SEQUENCE [LARGE SCALE GENOMIC DNA]</scope>
    <source>
        <strain evidence="9 10">cv. Gransden 2004</strain>
    </source>
</reference>
<keyword evidence="4 6" id="KW-1133">Transmembrane helix</keyword>
<dbReference type="PANTHER" id="PTHR22950">
    <property type="entry name" value="AMINO ACID TRANSPORTER"/>
    <property type="match status" value="1"/>
</dbReference>
<keyword evidence="3" id="KW-0813">Transport</keyword>
<feature type="transmembrane region" description="Helical" evidence="6">
    <location>
        <begin position="425"/>
        <end position="449"/>
    </location>
</feature>
<dbReference type="PANTHER" id="PTHR22950:SF652">
    <property type="entry name" value="TRANSMEMBRANE AMINO ACID TRANSPORTER FAMILY PROTEIN"/>
    <property type="match status" value="1"/>
</dbReference>
<feature type="transmembrane region" description="Helical" evidence="6">
    <location>
        <begin position="42"/>
        <end position="66"/>
    </location>
</feature>
<feature type="transmembrane region" description="Helical" evidence="6">
    <location>
        <begin position="352"/>
        <end position="371"/>
    </location>
</feature>
<dbReference type="Gramene" id="Pp3c15_7540V3.2">
    <property type="protein sequence ID" value="Pp3c15_7540V3.2"/>
    <property type="gene ID" value="Pp3c15_7540"/>
</dbReference>
<dbReference type="GO" id="GO:0003333">
    <property type="term" value="P:amino acid transmembrane transport"/>
    <property type="evidence" value="ECO:0000318"/>
    <property type="project" value="GO_Central"/>
</dbReference>
<proteinExistence type="predicted"/>
<dbReference type="Pfam" id="PF01490">
    <property type="entry name" value="Aa_trans"/>
    <property type="match status" value="2"/>
</dbReference>